<sequence>MQLSSPVDVLTFIAGVRDCAELVAGLAHFCTPAGLTALESLAASTVGRVLAARQLCLAALEASLSPANCFTIYRFAEAVCIAPLCQASERLCLSCMPKGEPEAAAEMDEQGFTELRPEQLQHLLQSEGLQVSSEMEVFRAISAWVGARPQERAPVMGELVRACMRLGAMDLRQLEALDQEPQVVASSDVTRVVAQAYVMRIMGCVPAGPRMRPSVARAMAKEARIGEAAGAGVGMVGVAEAQPEEYEEMAWEGEGL</sequence>
<comment type="caution">
    <text evidence="2">The sequence shown here is derived from an EMBL/GenBank/DDBJ whole genome shotgun (WGS) entry which is preliminary data.</text>
</comment>
<accession>A0A150H0W7</accession>
<name>A0A150H0W7_GONPE</name>
<protein>
    <recommendedName>
        <fullName evidence="1">BACK domain-containing protein</fullName>
    </recommendedName>
</protein>
<dbReference type="InterPro" id="IPR011705">
    <property type="entry name" value="BACK"/>
</dbReference>
<evidence type="ECO:0000313" key="2">
    <source>
        <dbReference type="EMBL" id="KXZ55684.1"/>
    </source>
</evidence>
<dbReference type="Gene3D" id="1.25.40.420">
    <property type="match status" value="1"/>
</dbReference>
<proteinExistence type="predicted"/>
<evidence type="ECO:0000259" key="1">
    <source>
        <dbReference type="SMART" id="SM00875"/>
    </source>
</evidence>
<dbReference type="OrthoDB" id="45365at2759"/>
<dbReference type="STRING" id="33097.A0A150H0W7"/>
<dbReference type="PANTHER" id="PTHR45632:SF14">
    <property type="entry name" value="KELCH-LIKE PROTEIN 33"/>
    <property type="match status" value="1"/>
</dbReference>
<dbReference type="PANTHER" id="PTHR45632">
    <property type="entry name" value="LD33804P"/>
    <property type="match status" value="1"/>
</dbReference>
<organism evidence="2 3">
    <name type="scientific">Gonium pectorale</name>
    <name type="common">Green alga</name>
    <dbReference type="NCBI Taxonomy" id="33097"/>
    <lineage>
        <taxon>Eukaryota</taxon>
        <taxon>Viridiplantae</taxon>
        <taxon>Chlorophyta</taxon>
        <taxon>core chlorophytes</taxon>
        <taxon>Chlorophyceae</taxon>
        <taxon>CS clade</taxon>
        <taxon>Chlamydomonadales</taxon>
        <taxon>Volvocaceae</taxon>
        <taxon>Gonium</taxon>
    </lineage>
</organism>
<evidence type="ECO:0000313" key="3">
    <source>
        <dbReference type="Proteomes" id="UP000075714"/>
    </source>
</evidence>
<reference evidence="3" key="1">
    <citation type="journal article" date="2016" name="Nat. Commun.">
        <title>The Gonium pectorale genome demonstrates co-option of cell cycle regulation during the evolution of multicellularity.</title>
        <authorList>
            <person name="Hanschen E.R."/>
            <person name="Marriage T.N."/>
            <person name="Ferris P.J."/>
            <person name="Hamaji T."/>
            <person name="Toyoda A."/>
            <person name="Fujiyama A."/>
            <person name="Neme R."/>
            <person name="Noguchi H."/>
            <person name="Minakuchi Y."/>
            <person name="Suzuki M."/>
            <person name="Kawai-Toyooka H."/>
            <person name="Smith D.R."/>
            <person name="Sparks H."/>
            <person name="Anderson J."/>
            <person name="Bakaric R."/>
            <person name="Luria V."/>
            <person name="Karger A."/>
            <person name="Kirschner M.W."/>
            <person name="Durand P.M."/>
            <person name="Michod R.E."/>
            <person name="Nozaki H."/>
            <person name="Olson B.J."/>
        </authorList>
    </citation>
    <scope>NUCLEOTIDE SEQUENCE [LARGE SCALE GENOMIC DNA]</scope>
    <source>
        <strain evidence="3">NIES-2863</strain>
    </source>
</reference>
<keyword evidence="3" id="KW-1185">Reference proteome</keyword>
<gene>
    <name evidence="2" type="ORF">GPECTOR_2g1234</name>
</gene>
<dbReference type="Pfam" id="PF07707">
    <property type="entry name" value="BACK"/>
    <property type="match status" value="1"/>
</dbReference>
<dbReference type="AlphaFoldDB" id="A0A150H0W7"/>
<dbReference type="Proteomes" id="UP000075714">
    <property type="component" value="Unassembled WGS sequence"/>
</dbReference>
<feature type="domain" description="BACK" evidence="1">
    <location>
        <begin position="69"/>
        <end position="178"/>
    </location>
</feature>
<dbReference type="EMBL" id="LSYV01000003">
    <property type="protein sequence ID" value="KXZ55684.1"/>
    <property type="molecule type" value="Genomic_DNA"/>
</dbReference>
<dbReference type="SMART" id="SM00875">
    <property type="entry name" value="BACK"/>
    <property type="match status" value="1"/>
</dbReference>